<name>L1MIF2_9CORY</name>
<evidence type="ECO:0000313" key="2">
    <source>
        <dbReference type="EMBL" id="EKX90719.1"/>
    </source>
</evidence>
<dbReference type="Proteomes" id="UP000010445">
    <property type="component" value="Unassembled WGS sequence"/>
</dbReference>
<reference evidence="2 3" key="1">
    <citation type="submission" date="2012-05" db="EMBL/GenBank/DDBJ databases">
        <authorList>
            <person name="Weinstock G."/>
            <person name="Sodergren E."/>
            <person name="Lobos E.A."/>
            <person name="Fulton L."/>
            <person name="Fulton R."/>
            <person name="Courtney L."/>
            <person name="Fronick C."/>
            <person name="O'Laughlin M."/>
            <person name="Godfrey J."/>
            <person name="Wilson R.M."/>
            <person name="Miner T."/>
            <person name="Farmer C."/>
            <person name="Delehaunty K."/>
            <person name="Cordes M."/>
            <person name="Minx P."/>
            <person name="Tomlinson C."/>
            <person name="Chen J."/>
            <person name="Wollam A."/>
            <person name="Pepin K.H."/>
            <person name="Bhonagiri V."/>
            <person name="Zhang X."/>
            <person name="Suruliraj S."/>
            <person name="Warren W."/>
            <person name="Mitreva M."/>
            <person name="Mardis E.R."/>
            <person name="Wilson R.K."/>
        </authorList>
    </citation>
    <scope>NUCLEOTIDE SEQUENCE [LARGE SCALE GENOMIC DNA]</scope>
    <source>
        <strain evidence="2 3">F0235</strain>
    </source>
</reference>
<evidence type="ECO:0000256" key="1">
    <source>
        <dbReference type="SAM" id="Phobius"/>
    </source>
</evidence>
<proteinExistence type="predicted"/>
<dbReference type="PATRIC" id="fig|1035195.3.peg.1095"/>
<accession>L1MIF2</accession>
<keyword evidence="1" id="KW-1133">Transmembrane helix</keyword>
<dbReference type="GeneID" id="84897020"/>
<keyword evidence="1" id="KW-0472">Membrane</keyword>
<dbReference type="AlphaFoldDB" id="L1MIF2"/>
<gene>
    <name evidence="2" type="ORF">HMPREF9997_01215</name>
</gene>
<comment type="caution">
    <text evidence="2">The sequence shown here is derived from an EMBL/GenBank/DDBJ whole genome shotgun (WGS) entry which is preliminary data.</text>
</comment>
<sequence>MSQSRVSEPGFPLSLASIFSFAVVVAVLLVGLALMDRWTFFMVVAVIGIPGLGMLWTTRKRAIEERQFG</sequence>
<dbReference type="EMBL" id="AMEM01000017">
    <property type="protein sequence ID" value="EKX90719.1"/>
    <property type="molecule type" value="Genomic_DNA"/>
</dbReference>
<feature type="transmembrane region" description="Helical" evidence="1">
    <location>
        <begin position="38"/>
        <end position="57"/>
    </location>
</feature>
<keyword evidence="3" id="KW-1185">Reference proteome</keyword>
<feature type="transmembrane region" description="Helical" evidence="1">
    <location>
        <begin position="12"/>
        <end position="32"/>
    </location>
</feature>
<organism evidence="2 3">
    <name type="scientific">Corynebacterium durum F0235</name>
    <dbReference type="NCBI Taxonomy" id="1035195"/>
    <lineage>
        <taxon>Bacteria</taxon>
        <taxon>Bacillati</taxon>
        <taxon>Actinomycetota</taxon>
        <taxon>Actinomycetes</taxon>
        <taxon>Mycobacteriales</taxon>
        <taxon>Corynebacteriaceae</taxon>
        <taxon>Corynebacterium</taxon>
    </lineage>
</organism>
<dbReference type="RefSeq" id="WP_006063451.1">
    <property type="nucleotide sequence ID" value="NZ_KB290831.1"/>
</dbReference>
<keyword evidence="1" id="KW-0812">Transmembrane</keyword>
<evidence type="ECO:0000313" key="3">
    <source>
        <dbReference type="Proteomes" id="UP000010445"/>
    </source>
</evidence>
<protein>
    <submittedName>
        <fullName evidence="2">Uncharacterized protein</fullName>
    </submittedName>
</protein>
<dbReference type="HOGENOM" id="CLU_2768791_0_0_11"/>